<organism evidence="2 3">
    <name type="scientific">Petrimonas mucosa</name>
    <dbReference type="NCBI Taxonomy" id="1642646"/>
    <lineage>
        <taxon>Bacteria</taxon>
        <taxon>Pseudomonadati</taxon>
        <taxon>Bacteroidota</taxon>
        <taxon>Bacteroidia</taxon>
        <taxon>Bacteroidales</taxon>
        <taxon>Dysgonomonadaceae</taxon>
        <taxon>Petrimonas</taxon>
    </lineage>
</organism>
<sequence>MAVLIISSGIFQACQKEEGKTGAPIIVKSNTQYLKFNLASANQLTISKDDKNGYSITTTGGDPYIMTEEISKARHADSVVLSFEYKSSKDIDRLQVFFGPDIAESRSLFGPLLSASSGWRTYSLIMPKELEKFSWGKAGDILRFDFGTESGVNLAIRNIYFRKMNALELHAFEEEEARIRQEESIQRAWEEYLAKDYASKISEVKIDATTVTITGEYNGDGAFSLCEVVPMDTLVAMKSFRERTPLDSRSFQVTLPRFVTRNGLNYDRLLSRWVIVKEGGNGLLIDSHARYPDLIAAQQSMPPGVLKSKKGLGGFFMNSFASDLDLLGITSITINIPITAMMYTYPAANTIEHEYGGRRYYFSRNYLNGIDEALRLTASREIVVAAIILIQKAAECVDPEIGRLLQHPAYTPEGIYTMPNLTTDRGVNCYAAALDFLASRYNRPDNGNGRIHKWIMHNEVDAGLTWTNMGRKPMMIYLESYLSSMRICHAVTRQYDPHSEVMGSFTHSWSEPVELYSSKEMLTAMQKFSIREGDFQWGVAYHPYPQDLNEPKTWNDTRATFSINTPLVTFKNLEVIDYWIRKNENRYLSSQKRTLWLSENGTNSRSYSNKDLMEQAAGFAYAWKKLSLLEGIDAIQWHNWIDNRTEFGLRIGLRRFPDDETEPGGVKPVWYAYQAAGTEREDEVFEPYRSIIGIRQWNEIMHNVIP</sequence>
<dbReference type="InterPro" id="IPR043780">
    <property type="entry name" value="DUF5722"/>
</dbReference>
<accession>A0A1G4G983</accession>
<dbReference type="STRING" id="1642646.ING2E5A_2254"/>
<evidence type="ECO:0000313" key="3">
    <source>
        <dbReference type="Proteomes" id="UP000178485"/>
    </source>
</evidence>
<name>A0A1G4G983_9BACT</name>
<reference evidence="2 3" key="1">
    <citation type="submission" date="2016-08" db="EMBL/GenBank/DDBJ databases">
        <authorList>
            <person name="Seilhamer J.J."/>
        </authorList>
    </citation>
    <scope>NUCLEOTIDE SEQUENCE [LARGE SCALE GENOMIC DNA]</scope>
    <source>
        <strain evidence="2">ING2-E5A</strain>
    </source>
</reference>
<keyword evidence="3" id="KW-1185">Reference proteome</keyword>
<dbReference type="InterPro" id="IPR017853">
    <property type="entry name" value="GH"/>
</dbReference>
<proteinExistence type="predicted"/>
<dbReference type="KEGG" id="pmuc:ING2E5A_2254"/>
<feature type="domain" description="DUF5722" evidence="1">
    <location>
        <begin position="307"/>
        <end position="700"/>
    </location>
</feature>
<dbReference type="EMBL" id="LT608328">
    <property type="protein sequence ID" value="SCM59065.1"/>
    <property type="molecule type" value="Genomic_DNA"/>
</dbReference>
<evidence type="ECO:0000259" key="1">
    <source>
        <dbReference type="Pfam" id="PF18989"/>
    </source>
</evidence>
<dbReference type="Pfam" id="PF18989">
    <property type="entry name" value="DUF5722"/>
    <property type="match status" value="1"/>
</dbReference>
<dbReference type="AlphaFoldDB" id="A0A1G4G983"/>
<gene>
    <name evidence="2" type="ORF">ING2E5A_2254</name>
</gene>
<evidence type="ECO:0000313" key="2">
    <source>
        <dbReference type="EMBL" id="SCM59065.1"/>
    </source>
</evidence>
<dbReference type="SUPFAM" id="SSF51445">
    <property type="entry name" value="(Trans)glycosidases"/>
    <property type="match status" value="1"/>
</dbReference>
<dbReference type="Proteomes" id="UP000178485">
    <property type="component" value="Chromosome i"/>
</dbReference>
<protein>
    <recommendedName>
        <fullName evidence="1">DUF5722 domain-containing protein</fullName>
    </recommendedName>
</protein>